<evidence type="ECO:0000313" key="2">
    <source>
        <dbReference type="Proteomes" id="UP000494256"/>
    </source>
</evidence>
<dbReference type="EMBL" id="CADEBD010000288">
    <property type="protein sequence ID" value="CAB3231224.1"/>
    <property type="molecule type" value="Genomic_DNA"/>
</dbReference>
<dbReference type="OrthoDB" id="6059368at2759"/>
<comment type="caution">
    <text evidence="1">The sequence shown here is derived from an EMBL/GenBank/DDBJ whole genome shotgun (WGS) entry which is preliminary data.</text>
</comment>
<sequence>MLMNLSAYSDVPNEIVSAQLSLPRADQGRRQNIFPAKPSASVVECQGRAAFPHTSRQLVDLTLCIFLLTSIELDKFTWTKRPQIERATLVSESDKTIKSLTLWTYSSPCSRHMAKPRDSNPYYIAFN</sequence>
<protein>
    <submittedName>
        <fullName evidence="1">Uncharacterized protein</fullName>
    </submittedName>
</protein>
<gene>
    <name evidence="1" type="ORF">APLA_LOCUS5063</name>
</gene>
<organism evidence="1 2">
    <name type="scientific">Arctia plantaginis</name>
    <name type="common">Wood tiger moth</name>
    <name type="synonym">Phalaena plantaginis</name>
    <dbReference type="NCBI Taxonomy" id="874455"/>
    <lineage>
        <taxon>Eukaryota</taxon>
        <taxon>Metazoa</taxon>
        <taxon>Ecdysozoa</taxon>
        <taxon>Arthropoda</taxon>
        <taxon>Hexapoda</taxon>
        <taxon>Insecta</taxon>
        <taxon>Pterygota</taxon>
        <taxon>Neoptera</taxon>
        <taxon>Endopterygota</taxon>
        <taxon>Lepidoptera</taxon>
        <taxon>Glossata</taxon>
        <taxon>Ditrysia</taxon>
        <taxon>Noctuoidea</taxon>
        <taxon>Erebidae</taxon>
        <taxon>Arctiinae</taxon>
        <taxon>Arctia</taxon>
    </lineage>
</organism>
<evidence type="ECO:0000313" key="1">
    <source>
        <dbReference type="EMBL" id="CAB3231224.1"/>
    </source>
</evidence>
<accession>A0A8S0ZF61</accession>
<dbReference type="AlphaFoldDB" id="A0A8S0ZF61"/>
<proteinExistence type="predicted"/>
<reference evidence="1 2" key="1">
    <citation type="submission" date="2020-04" db="EMBL/GenBank/DDBJ databases">
        <authorList>
            <person name="Wallbank WR R."/>
            <person name="Pardo Diaz C."/>
            <person name="Kozak K."/>
            <person name="Martin S."/>
            <person name="Jiggins C."/>
            <person name="Moest M."/>
            <person name="Warren A I."/>
            <person name="Byers J.R.P. K."/>
            <person name="Montejo-Kovacevich G."/>
            <person name="Yen C E."/>
        </authorList>
    </citation>
    <scope>NUCLEOTIDE SEQUENCE [LARGE SCALE GENOMIC DNA]</scope>
</reference>
<name>A0A8S0ZF61_ARCPL</name>
<dbReference type="Proteomes" id="UP000494256">
    <property type="component" value="Unassembled WGS sequence"/>
</dbReference>